<dbReference type="EMBL" id="ON649702">
    <property type="protein sequence ID" value="UVF62509.1"/>
    <property type="molecule type" value="Genomic_DNA"/>
</dbReference>
<name>A0A976UAW8_9CAUD</name>
<organism evidence="1 2">
    <name type="scientific">Poseidoniales virus YSH_150918</name>
    <dbReference type="NCBI Taxonomy" id="3071324"/>
    <lineage>
        <taxon>Viruses</taxon>
        <taxon>Duplodnaviria</taxon>
        <taxon>Heunggongvirae</taxon>
        <taxon>Uroviricota</taxon>
        <taxon>Caudoviricetes</taxon>
        <taxon>Magrovirales</taxon>
        <taxon>Aoguangviridae</taxon>
        <taxon>Aobingvirus</taxon>
        <taxon>Aobingvirus yangshanense</taxon>
    </lineage>
</organism>
<dbReference type="KEGG" id="vg:80545064"/>
<dbReference type="RefSeq" id="YP_010806103.1">
    <property type="nucleotide sequence ID" value="NC_077214.1"/>
</dbReference>
<dbReference type="Proteomes" id="UP001157002">
    <property type="component" value="Segment"/>
</dbReference>
<proteinExistence type="predicted"/>
<evidence type="ECO:0000313" key="1">
    <source>
        <dbReference type="EMBL" id="UVF62509.1"/>
    </source>
</evidence>
<sequence length="69" mass="8271">MVDCILCENRYNLKPFRNYLEGETICYSCRNSPPPDEYRCVAITLKKIRCKAWRRTNKRTCSSHRNIKI</sequence>
<reference evidence="1 2" key="1">
    <citation type="submission" date="2022-05" db="EMBL/GenBank/DDBJ databases">
        <title>Diverse viruses of marine archaea discovered using metagenomics.</title>
        <authorList>
            <person name="Zhou Y."/>
        </authorList>
    </citation>
    <scope>NUCLEOTIDE SEQUENCE [LARGE SCALE GENOMIC DNA]</scope>
    <source>
        <strain evidence="1">YSH_150918</strain>
    </source>
</reference>
<keyword evidence="2" id="KW-1185">Reference proteome</keyword>
<accession>A0A976UAW8</accession>
<evidence type="ECO:0000313" key="2">
    <source>
        <dbReference type="Proteomes" id="UP001157002"/>
    </source>
</evidence>
<protein>
    <submittedName>
        <fullName evidence="1">Uncharacterized protein</fullName>
    </submittedName>
</protein>
<dbReference type="GeneID" id="80545064"/>